<name>A0A4R6TI98_9FLAO</name>
<keyword evidence="1" id="KW-0812">Transmembrane</keyword>
<sequence>MLFLGYMLFIYMLMQGEKLKNYLHLHLIVFIWGFTAILGALISIDAVPLVWYRMLLAVIFIALYFIIKKKSFKVEKKSLIKFAISGVIIAVHWITFFKAIKVSNVSVALVTMSTGAFFASLIEPFFFKRRIKLIEIILGLLVIVGLYIIFNFESQYTLGIIYALISAFLSALFAVLNGLYIKKHNAEVISFYQLLFGVLAVTLYLLFTQQFSLNFFKIQLTDCIYLFILSSICTAYAFIASVHVMKYLTPYTVMLTINLEPVYAIILALIVFGEKEQMNIGFYYGALMVLSVVLLNGVLKNASSIKNKIKKK</sequence>
<feature type="transmembrane region" description="Helical" evidence="1">
    <location>
        <begin position="282"/>
        <end position="302"/>
    </location>
</feature>
<feature type="transmembrane region" description="Helical" evidence="1">
    <location>
        <begin position="156"/>
        <end position="176"/>
    </location>
</feature>
<gene>
    <name evidence="3" type="ORF">DFQ07_0153</name>
</gene>
<dbReference type="Pfam" id="PF00892">
    <property type="entry name" value="EamA"/>
    <property type="match status" value="2"/>
</dbReference>
<feature type="transmembrane region" description="Helical" evidence="1">
    <location>
        <begin position="133"/>
        <end position="150"/>
    </location>
</feature>
<proteinExistence type="predicted"/>
<feature type="domain" description="EamA" evidence="2">
    <location>
        <begin position="25"/>
        <end position="150"/>
    </location>
</feature>
<accession>A0A4R6TI98</accession>
<feature type="transmembrane region" description="Helical" evidence="1">
    <location>
        <begin position="79"/>
        <end position="100"/>
    </location>
</feature>
<evidence type="ECO:0000313" key="3">
    <source>
        <dbReference type="EMBL" id="TDQ29831.1"/>
    </source>
</evidence>
<keyword evidence="1" id="KW-1133">Transmembrane helix</keyword>
<dbReference type="PANTHER" id="PTHR22911:SF79">
    <property type="entry name" value="MOBA-LIKE NTP TRANSFERASE DOMAIN-CONTAINING PROTEIN"/>
    <property type="match status" value="1"/>
</dbReference>
<dbReference type="InterPro" id="IPR037185">
    <property type="entry name" value="EmrE-like"/>
</dbReference>
<comment type="caution">
    <text evidence="3">The sequence shown here is derived from an EMBL/GenBank/DDBJ whole genome shotgun (WGS) entry which is preliminary data.</text>
</comment>
<dbReference type="InterPro" id="IPR000620">
    <property type="entry name" value="EamA_dom"/>
</dbReference>
<feature type="transmembrane region" description="Helical" evidence="1">
    <location>
        <begin position="106"/>
        <end position="126"/>
    </location>
</feature>
<evidence type="ECO:0000259" key="2">
    <source>
        <dbReference type="Pfam" id="PF00892"/>
    </source>
</evidence>
<feature type="domain" description="EamA" evidence="2">
    <location>
        <begin position="158"/>
        <end position="295"/>
    </location>
</feature>
<dbReference type="GO" id="GO:0016020">
    <property type="term" value="C:membrane"/>
    <property type="evidence" value="ECO:0007669"/>
    <property type="project" value="InterPro"/>
</dbReference>
<reference evidence="3 4" key="1">
    <citation type="submission" date="2019-03" db="EMBL/GenBank/DDBJ databases">
        <title>Genomic Encyclopedia of Type Strains, Phase III (KMG-III): the genomes of soil and plant-associated and newly described type strains.</title>
        <authorList>
            <person name="Whitman W."/>
        </authorList>
    </citation>
    <scope>NUCLEOTIDE SEQUENCE [LARGE SCALE GENOMIC DNA]</scope>
    <source>
        <strain evidence="3 4">CECT 8283</strain>
    </source>
</reference>
<keyword evidence="4" id="KW-1185">Reference proteome</keyword>
<protein>
    <submittedName>
        <fullName evidence="3">EamA domain-containing membrane protein RarD</fullName>
    </submittedName>
</protein>
<organism evidence="3 4">
    <name type="scientific">Tenacibaculum caenipelagi</name>
    <dbReference type="NCBI Taxonomy" id="1325435"/>
    <lineage>
        <taxon>Bacteria</taxon>
        <taxon>Pseudomonadati</taxon>
        <taxon>Bacteroidota</taxon>
        <taxon>Flavobacteriia</taxon>
        <taxon>Flavobacteriales</taxon>
        <taxon>Flavobacteriaceae</taxon>
        <taxon>Tenacibaculum</taxon>
    </lineage>
</organism>
<feature type="transmembrane region" description="Helical" evidence="1">
    <location>
        <begin position="251"/>
        <end position="270"/>
    </location>
</feature>
<feature type="transmembrane region" description="Helical" evidence="1">
    <location>
        <begin position="188"/>
        <end position="207"/>
    </location>
</feature>
<keyword evidence="1" id="KW-0472">Membrane</keyword>
<evidence type="ECO:0000256" key="1">
    <source>
        <dbReference type="SAM" id="Phobius"/>
    </source>
</evidence>
<dbReference type="PANTHER" id="PTHR22911">
    <property type="entry name" value="ACYL-MALONYL CONDENSING ENZYME-RELATED"/>
    <property type="match status" value="1"/>
</dbReference>
<feature type="transmembrane region" description="Helical" evidence="1">
    <location>
        <begin position="50"/>
        <end position="67"/>
    </location>
</feature>
<dbReference type="EMBL" id="SNYH01000001">
    <property type="protein sequence ID" value="TDQ29831.1"/>
    <property type="molecule type" value="Genomic_DNA"/>
</dbReference>
<dbReference type="AlphaFoldDB" id="A0A4R6TI98"/>
<dbReference type="Proteomes" id="UP000295390">
    <property type="component" value="Unassembled WGS sequence"/>
</dbReference>
<feature type="transmembrane region" description="Helical" evidence="1">
    <location>
        <begin position="219"/>
        <end position="239"/>
    </location>
</feature>
<feature type="transmembrane region" description="Helical" evidence="1">
    <location>
        <begin position="21"/>
        <end position="44"/>
    </location>
</feature>
<evidence type="ECO:0000313" key="4">
    <source>
        <dbReference type="Proteomes" id="UP000295390"/>
    </source>
</evidence>
<dbReference type="SUPFAM" id="SSF103481">
    <property type="entry name" value="Multidrug resistance efflux transporter EmrE"/>
    <property type="match status" value="2"/>
</dbReference>